<keyword evidence="2" id="KW-1185">Reference proteome</keyword>
<dbReference type="EMBL" id="KB742622">
    <property type="protein sequence ID" value="EOB06292.1"/>
    <property type="molecule type" value="Genomic_DNA"/>
</dbReference>
<name>R0K8Z9_ANAPL</name>
<evidence type="ECO:0000313" key="2">
    <source>
        <dbReference type="Proteomes" id="UP000296049"/>
    </source>
</evidence>
<dbReference type="Proteomes" id="UP000296049">
    <property type="component" value="Unassembled WGS sequence"/>
</dbReference>
<reference evidence="2" key="1">
    <citation type="journal article" date="2013" name="Nat. Genet.">
        <title>The duck genome and transcriptome provide insight into an avian influenza virus reservoir species.</title>
        <authorList>
            <person name="Huang Y."/>
            <person name="Li Y."/>
            <person name="Burt D.W."/>
            <person name="Chen H."/>
            <person name="Zhang Y."/>
            <person name="Qian W."/>
            <person name="Kim H."/>
            <person name="Gan S."/>
            <person name="Zhao Y."/>
            <person name="Li J."/>
            <person name="Yi K."/>
            <person name="Feng H."/>
            <person name="Zhu P."/>
            <person name="Li B."/>
            <person name="Liu Q."/>
            <person name="Fairley S."/>
            <person name="Magor K.E."/>
            <person name="Du Z."/>
            <person name="Hu X."/>
            <person name="Goodman L."/>
            <person name="Tafer H."/>
            <person name="Vignal A."/>
            <person name="Lee T."/>
            <person name="Kim K.W."/>
            <person name="Sheng Z."/>
            <person name="An Y."/>
            <person name="Searle S."/>
            <person name="Herrero J."/>
            <person name="Groenen M.A."/>
            <person name="Crooijmans R.P."/>
            <person name="Faraut T."/>
            <person name="Cai Q."/>
            <person name="Webster R.G."/>
            <person name="Aldridge J.R."/>
            <person name="Warren W.C."/>
            <person name="Bartschat S."/>
            <person name="Kehr S."/>
            <person name="Marz M."/>
            <person name="Stadler P.F."/>
            <person name="Smith J."/>
            <person name="Kraus R.H."/>
            <person name="Zhao Y."/>
            <person name="Ren L."/>
            <person name="Fei J."/>
            <person name="Morisson M."/>
            <person name="Kaiser P."/>
            <person name="Griffin D.K."/>
            <person name="Rao M."/>
            <person name="Pitel F."/>
            <person name="Wang J."/>
            <person name="Li N."/>
        </authorList>
    </citation>
    <scope>NUCLEOTIDE SEQUENCE [LARGE SCALE GENOMIC DNA]</scope>
</reference>
<protein>
    <submittedName>
        <fullName evidence="1">Uncharacterized protein</fullName>
    </submittedName>
</protein>
<sequence>MAAFEATEDFTTAFPPRYFPCTFIAASTSHSDHSVHTKSVSAVSSDSVSTSADNFSPDLRPSEKVVLIFDFAFVLCDHFVSSPLRTTLRSTIPVIPLMSSKILYKHVSCSP</sequence>
<evidence type="ECO:0000313" key="1">
    <source>
        <dbReference type="EMBL" id="EOB06292.1"/>
    </source>
</evidence>
<proteinExistence type="predicted"/>
<organism evidence="1 2">
    <name type="scientific">Anas platyrhynchos</name>
    <name type="common">Mallard</name>
    <name type="synonym">Anas boschas</name>
    <dbReference type="NCBI Taxonomy" id="8839"/>
    <lineage>
        <taxon>Eukaryota</taxon>
        <taxon>Metazoa</taxon>
        <taxon>Chordata</taxon>
        <taxon>Craniata</taxon>
        <taxon>Vertebrata</taxon>
        <taxon>Euteleostomi</taxon>
        <taxon>Archelosauria</taxon>
        <taxon>Archosauria</taxon>
        <taxon>Dinosauria</taxon>
        <taxon>Saurischia</taxon>
        <taxon>Theropoda</taxon>
        <taxon>Coelurosauria</taxon>
        <taxon>Aves</taxon>
        <taxon>Neognathae</taxon>
        <taxon>Galloanserae</taxon>
        <taxon>Anseriformes</taxon>
        <taxon>Anatidae</taxon>
        <taxon>Anatinae</taxon>
        <taxon>Anas</taxon>
    </lineage>
</organism>
<gene>
    <name evidence="1" type="ORF">Anapl_03775</name>
</gene>
<dbReference type="AlphaFoldDB" id="R0K8Z9"/>
<accession>R0K8Z9</accession>